<sequence>MTELARCWPPFGLTLTTPRLILRPIRDEEIPAAVEAALSGVHEPGRSPFSNPWAEAPAGELGPNMAQWYWRCRGTMSPGQWTLLLGIWHEGQFVGCQDIEGKDFATLKTVGTGSWLRQSVQGRGLGKEMRAAVALYAFDWLGAEIAESEAAAWNKQSLGVSRSLGYELNGVSRVNWGGKLQEVQRVRLTPATFNRPDWRLRVEGHDATANYLGIQLPSATPSRGS</sequence>
<dbReference type="SUPFAM" id="SSF55729">
    <property type="entry name" value="Acyl-CoA N-acyltransferases (Nat)"/>
    <property type="match status" value="1"/>
</dbReference>
<evidence type="ECO:0000313" key="2">
    <source>
        <dbReference type="EMBL" id="MDR7081266.1"/>
    </source>
</evidence>
<gene>
    <name evidence="2" type="ORF">J2X01_000543</name>
</gene>
<evidence type="ECO:0000313" key="3">
    <source>
        <dbReference type="Proteomes" id="UP001252243"/>
    </source>
</evidence>
<accession>A0ABU1U7Y8</accession>
<comment type="caution">
    <text evidence="2">The sequence shown here is derived from an EMBL/GenBank/DDBJ whole genome shotgun (WGS) entry which is preliminary data.</text>
</comment>
<dbReference type="Proteomes" id="UP001252243">
    <property type="component" value="Unassembled WGS sequence"/>
</dbReference>
<evidence type="ECO:0000259" key="1">
    <source>
        <dbReference type="PROSITE" id="PS51186"/>
    </source>
</evidence>
<dbReference type="RefSeq" id="WP_310050368.1">
    <property type="nucleotide sequence ID" value="NZ_JAVDVQ010000002.1"/>
</dbReference>
<proteinExistence type="predicted"/>
<keyword evidence="3" id="KW-1185">Reference proteome</keyword>
<dbReference type="InterPro" id="IPR016181">
    <property type="entry name" value="Acyl_CoA_acyltransferase"/>
</dbReference>
<dbReference type="Pfam" id="PF13302">
    <property type="entry name" value="Acetyltransf_3"/>
    <property type="match status" value="1"/>
</dbReference>
<dbReference type="EMBL" id="JAVDVQ010000002">
    <property type="protein sequence ID" value="MDR7081266.1"/>
    <property type="molecule type" value="Genomic_DNA"/>
</dbReference>
<dbReference type="Gene3D" id="3.40.630.30">
    <property type="match status" value="1"/>
</dbReference>
<organism evidence="2 3">
    <name type="scientific">Arthrobacter ginsengisoli</name>
    <dbReference type="NCBI Taxonomy" id="1356565"/>
    <lineage>
        <taxon>Bacteria</taxon>
        <taxon>Bacillati</taxon>
        <taxon>Actinomycetota</taxon>
        <taxon>Actinomycetes</taxon>
        <taxon>Micrococcales</taxon>
        <taxon>Micrococcaceae</taxon>
        <taxon>Arthrobacter</taxon>
    </lineage>
</organism>
<dbReference type="PROSITE" id="PS51186">
    <property type="entry name" value="GNAT"/>
    <property type="match status" value="1"/>
</dbReference>
<feature type="domain" description="N-acetyltransferase" evidence="1">
    <location>
        <begin position="20"/>
        <end position="187"/>
    </location>
</feature>
<reference evidence="2 3" key="1">
    <citation type="submission" date="2023-07" db="EMBL/GenBank/DDBJ databases">
        <title>Sorghum-associated microbial communities from plants grown in Nebraska, USA.</title>
        <authorList>
            <person name="Schachtman D."/>
        </authorList>
    </citation>
    <scope>NUCLEOTIDE SEQUENCE [LARGE SCALE GENOMIC DNA]</scope>
    <source>
        <strain evidence="2 3">BE167</strain>
    </source>
</reference>
<dbReference type="InterPro" id="IPR000182">
    <property type="entry name" value="GNAT_dom"/>
</dbReference>
<name>A0ABU1U7Y8_9MICC</name>
<protein>
    <submittedName>
        <fullName evidence="2">RimJ/RimL family protein N-acetyltransferase</fullName>
    </submittedName>
</protein>